<feature type="region of interest" description="Disordered" evidence="8">
    <location>
        <begin position="462"/>
        <end position="506"/>
    </location>
</feature>
<dbReference type="GO" id="GO:0005524">
    <property type="term" value="F:ATP binding"/>
    <property type="evidence" value="ECO:0007669"/>
    <property type="project" value="UniProtKB-KW"/>
</dbReference>
<dbReference type="PROSITE" id="PS50929">
    <property type="entry name" value="ABC_TM1F"/>
    <property type="match status" value="2"/>
</dbReference>
<evidence type="ECO:0000256" key="9">
    <source>
        <dbReference type="SAM" id="Phobius"/>
    </source>
</evidence>
<feature type="domain" description="ABC transporter" evidence="10">
    <location>
        <begin position="386"/>
        <end position="727"/>
    </location>
</feature>
<dbReference type="CDD" id="cd03249">
    <property type="entry name" value="ABC_MTABC3_MDL1_MDL2"/>
    <property type="match status" value="1"/>
</dbReference>
<dbReference type="GO" id="GO:0090374">
    <property type="term" value="P:oligopeptide export from mitochondrion"/>
    <property type="evidence" value="ECO:0007669"/>
    <property type="project" value="TreeGrafter"/>
</dbReference>
<feature type="transmembrane region" description="Helical" evidence="9">
    <location>
        <begin position="1012"/>
        <end position="1032"/>
    </location>
</feature>
<keyword evidence="5" id="KW-0067">ATP-binding</keyword>
<organism evidence="12 13">
    <name type="scientific">Ceraceosorus bombacis</name>
    <dbReference type="NCBI Taxonomy" id="401625"/>
    <lineage>
        <taxon>Eukaryota</taxon>
        <taxon>Fungi</taxon>
        <taxon>Dikarya</taxon>
        <taxon>Basidiomycota</taxon>
        <taxon>Ustilaginomycotina</taxon>
        <taxon>Exobasidiomycetes</taxon>
        <taxon>Ceraceosorales</taxon>
        <taxon>Ceraceosoraceae</taxon>
        <taxon>Ceraceosorus</taxon>
    </lineage>
</organism>
<keyword evidence="6 9" id="KW-1133">Transmembrane helix</keyword>
<feature type="compositionally biased region" description="Basic and acidic residues" evidence="8">
    <location>
        <begin position="491"/>
        <end position="501"/>
    </location>
</feature>
<dbReference type="SMART" id="SM00382">
    <property type="entry name" value="AAA"/>
    <property type="match status" value="2"/>
</dbReference>
<dbReference type="PROSITE" id="PS50893">
    <property type="entry name" value="ABC_TRANSPORTER_2"/>
    <property type="match status" value="2"/>
</dbReference>
<dbReference type="PROSITE" id="PS00211">
    <property type="entry name" value="ABC_TRANSPORTER_1"/>
    <property type="match status" value="2"/>
</dbReference>
<dbReference type="OrthoDB" id="6500128at2759"/>
<evidence type="ECO:0000256" key="6">
    <source>
        <dbReference type="ARBA" id="ARBA00022989"/>
    </source>
</evidence>
<keyword evidence="3 9" id="KW-0812">Transmembrane</keyword>
<dbReference type="GO" id="GO:0015421">
    <property type="term" value="F:ABC-type oligopeptide transporter activity"/>
    <property type="evidence" value="ECO:0007669"/>
    <property type="project" value="TreeGrafter"/>
</dbReference>
<accession>A0A0P1B8W4</accession>
<dbReference type="CDD" id="cd18578">
    <property type="entry name" value="ABC_6TM_Pgp_ABCB1_D2_like"/>
    <property type="match status" value="1"/>
</dbReference>
<evidence type="ECO:0000256" key="2">
    <source>
        <dbReference type="ARBA" id="ARBA00007577"/>
    </source>
</evidence>
<feature type="transmembrane region" description="Helical" evidence="9">
    <location>
        <begin position="909"/>
        <end position="930"/>
    </location>
</feature>
<dbReference type="InterPro" id="IPR011527">
    <property type="entry name" value="ABC1_TM_dom"/>
</dbReference>
<sequence>MSALQPTLSNSGAARAAPDARQQALLETLRPHRSSLPTTLYLLSFCPKLSYRPREFFGHPGVIYAFGFFSALVAGLGILSLDILYGVVWTAQISGPDVPESVIRSSSNRTAWIMTVCACIYFVFCWVFLACFSSASHQLSQRLAHAYVASCLSQDAAFHDKHGAGEIATHAGKEVGLIRVVYGEKLGFVVWSMSTLIASVITGFIKNARVAGTLFSLIPFAIILFTVIAIYREKVAGPLLRLEGQASSFTEECLSGARILQAFGMRSHVVKRFDEAYLRPLRQLGIKRGYYRSGENAVFWFTVMLSYPLAFFAIARFFGETGPSLTAFWNYLNALFAMANVAPMVSSLVDAHSAMTFLRRTIERQPLIELRDAGGEKPVLTGPPSVDLIDVRLAYPSRPSIASLDGVSLHIPAGKVTALVGQSGSGKSTITELLMRSYDPLTSNLIREDDAADEAADRAALGMQTEEEKDAAATKKKKSGLLRSVTKPRRKTTESSEKSDEADVESTAAIKAKGKAHIQGQGKVLFHGHDLRDLNLSWLRSQIAIVRQMPQVMSATIFENVAAGLCGTPYEYHTPKSGQTLSPEEQTRYNAIRDKVVEALEKAQAWGFVCKLPNGVDTHVSGGKTGLLSGGQRQRIAIARALIRQPALLILDEGTSALDSQSEAGIREMLKEEQAKRGMTTILIAHRLSTIAHADQIVVMRAGQIVDRATTEAQEGSAHDQLMQAKRQDETYRTMVLTQRAALSQDSTSDEPQSDDTSDASSCDEVLNSDMATTRVAPSLQPFRSPSHSSGLSMHSLAPRRSRVTDIPMPMAGGRGGVHSHLGHAEEAAAPAAEQHVDSDAGTPKKYLSNFFKLAGRYKSLWLIGIVGGIATGVAFPVAGWRTGPAVDGLTIPRETMNALRVSVTNRNALWFFLIAIAVLLLVIIHSSALEAASELLVRRLKVMGFAAVIRQEIGWFDSPDNHPGSLTSAVATNPQSVAAATGVIFAQILIGSANLSGSVVLGFILSTKFALVVHAPIVAILLAGGVNVYFLERYERDVSVPAGHAASYVAENMDAVREVAALGRELEIMRVFDERAKAAPSRNRYLIFGAGGFAFAQAMVLFVSALVFYWGGQLYADGTMSQSVLYSGFEAAVIGTFSAGRLLTFLPDIGRAAAAFKMVIGWSERKPKIASMISADAPPTPEEKRFAGLGDIVFSDVELRYPQRPDHPALQHLNLTIKSGKTHAFVGPSGSGKSTILQQIARFYDPCQGTLKVGDVDVRKIPLEEYRESIALVSQESVLISGSVRWNLSLGARDPSSVTQEQLEEACEQANILDFIRGLPQGFDTDCGTKGTQLSGGQKQRICIARALMRDPQILLLDEATSALDAESEVSVQRALDRASKGRTVVTIAHRLSTIRHADTIHVVEDGQIRESGTHSALLERKGRYLELVQAQL</sequence>
<dbReference type="PANTHER" id="PTHR43394:SF18">
    <property type="entry name" value="ABC TRANSPORTER B FAMILY MEMBER 11-LIKE"/>
    <property type="match status" value="1"/>
</dbReference>
<protein>
    <submittedName>
        <fullName evidence="12">Multidrug/pheromone exporter, ABC superfamily</fullName>
    </submittedName>
</protein>
<evidence type="ECO:0000256" key="1">
    <source>
        <dbReference type="ARBA" id="ARBA00004141"/>
    </source>
</evidence>
<evidence type="ECO:0000256" key="4">
    <source>
        <dbReference type="ARBA" id="ARBA00022741"/>
    </source>
</evidence>
<proteinExistence type="inferred from homology"/>
<dbReference type="SUPFAM" id="SSF52540">
    <property type="entry name" value="P-loop containing nucleoside triphosphate hydrolases"/>
    <property type="match status" value="2"/>
</dbReference>
<feature type="transmembrane region" description="Helical" evidence="9">
    <location>
        <begin position="331"/>
        <end position="351"/>
    </location>
</feature>
<feature type="domain" description="ABC transmembrane type-1" evidence="11">
    <location>
        <begin position="863"/>
        <end position="1152"/>
    </location>
</feature>
<comment type="subcellular location">
    <subcellularLocation>
        <location evidence="1">Membrane</location>
        <topology evidence="1">Multi-pass membrane protein</topology>
    </subcellularLocation>
</comment>
<feature type="transmembrane region" description="Helical" evidence="9">
    <location>
        <begin position="984"/>
        <end position="1006"/>
    </location>
</feature>
<dbReference type="PANTHER" id="PTHR43394">
    <property type="entry name" value="ATP-DEPENDENT PERMEASE MDL1, MITOCHONDRIAL"/>
    <property type="match status" value="1"/>
</dbReference>
<dbReference type="GO" id="GO:0005743">
    <property type="term" value="C:mitochondrial inner membrane"/>
    <property type="evidence" value="ECO:0007669"/>
    <property type="project" value="TreeGrafter"/>
</dbReference>
<dbReference type="Pfam" id="PF00664">
    <property type="entry name" value="ABC_membrane"/>
    <property type="match status" value="2"/>
</dbReference>
<dbReference type="FunFam" id="3.40.50.300:FF:000913">
    <property type="entry name" value="ABC multidrug transporter SitT"/>
    <property type="match status" value="1"/>
</dbReference>
<dbReference type="InterPro" id="IPR036640">
    <property type="entry name" value="ABC1_TM_sf"/>
</dbReference>
<comment type="similarity">
    <text evidence="2">Belongs to the ABC transporter superfamily. ABCB family. Multidrug resistance exporter (TC 3.A.1.201) subfamily.</text>
</comment>
<evidence type="ECO:0000256" key="3">
    <source>
        <dbReference type="ARBA" id="ARBA00022692"/>
    </source>
</evidence>
<name>A0A0P1B8W4_9BASI</name>
<feature type="transmembrane region" description="Helical" evidence="9">
    <location>
        <begin position="1086"/>
        <end position="1112"/>
    </location>
</feature>
<keyword evidence="13" id="KW-1185">Reference proteome</keyword>
<feature type="compositionally biased region" description="Acidic residues" evidence="8">
    <location>
        <begin position="748"/>
        <end position="758"/>
    </location>
</feature>
<feature type="region of interest" description="Disordered" evidence="8">
    <location>
        <begin position="740"/>
        <end position="797"/>
    </location>
</feature>
<feature type="transmembrane region" description="Helical" evidence="9">
    <location>
        <begin position="861"/>
        <end position="881"/>
    </location>
</feature>
<evidence type="ECO:0000259" key="10">
    <source>
        <dbReference type="PROSITE" id="PS50893"/>
    </source>
</evidence>
<keyword evidence="4" id="KW-0547">Nucleotide-binding</keyword>
<dbReference type="InterPro" id="IPR039421">
    <property type="entry name" value="Type_1_exporter"/>
</dbReference>
<feature type="transmembrane region" description="Helical" evidence="9">
    <location>
        <begin position="186"/>
        <end position="205"/>
    </location>
</feature>
<keyword evidence="7 9" id="KW-0472">Membrane</keyword>
<dbReference type="Gene3D" id="3.40.50.300">
    <property type="entry name" value="P-loop containing nucleotide triphosphate hydrolases"/>
    <property type="match status" value="2"/>
</dbReference>
<dbReference type="EMBL" id="CCYA01000149">
    <property type="protein sequence ID" value="CEH12401.1"/>
    <property type="molecule type" value="Genomic_DNA"/>
</dbReference>
<feature type="compositionally biased region" description="Low complexity" evidence="8">
    <location>
        <begin position="785"/>
        <end position="797"/>
    </location>
</feature>
<evidence type="ECO:0000313" key="13">
    <source>
        <dbReference type="Proteomes" id="UP000054845"/>
    </source>
</evidence>
<dbReference type="CDD" id="cd18577">
    <property type="entry name" value="ABC_6TM_Pgp_ABCB1_D1_like"/>
    <property type="match status" value="1"/>
</dbReference>
<evidence type="ECO:0000313" key="12">
    <source>
        <dbReference type="EMBL" id="CEH12401.1"/>
    </source>
</evidence>
<dbReference type="STRING" id="401625.A0A0P1B8W4"/>
<feature type="transmembrane region" description="Helical" evidence="9">
    <location>
        <begin position="297"/>
        <end position="319"/>
    </location>
</feature>
<dbReference type="GO" id="GO:0016887">
    <property type="term" value="F:ATP hydrolysis activity"/>
    <property type="evidence" value="ECO:0007669"/>
    <property type="project" value="InterPro"/>
</dbReference>
<dbReference type="SUPFAM" id="SSF90123">
    <property type="entry name" value="ABC transporter transmembrane region"/>
    <property type="match status" value="2"/>
</dbReference>
<dbReference type="Proteomes" id="UP000054845">
    <property type="component" value="Unassembled WGS sequence"/>
</dbReference>
<feature type="transmembrane region" description="Helical" evidence="9">
    <location>
        <begin position="111"/>
        <end position="132"/>
    </location>
</feature>
<dbReference type="Gene3D" id="1.20.1560.10">
    <property type="entry name" value="ABC transporter type 1, transmembrane domain"/>
    <property type="match status" value="2"/>
</dbReference>
<feature type="domain" description="ABC transporter" evidence="10">
    <location>
        <begin position="1193"/>
        <end position="1432"/>
    </location>
</feature>
<feature type="transmembrane region" description="Helical" evidence="9">
    <location>
        <begin position="211"/>
        <end position="231"/>
    </location>
</feature>
<dbReference type="InterPro" id="IPR003593">
    <property type="entry name" value="AAA+_ATPase"/>
</dbReference>
<evidence type="ECO:0000256" key="7">
    <source>
        <dbReference type="ARBA" id="ARBA00023136"/>
    </source>
</evidence>
<feature type="transmembrane region" description="Helical" evidence="9">
    <location>
        <begin position="62"/>
        <end position="91"/>
    </location>
</feature>
<dbReference type="InterPro" id="IPR017871">
    <property type="entry name" value="ABC_transporter-like_CS"/>
</dbReference>
<feature type="domain" description="ABC transmembrane type-1" evidence="11">
    <location>
        <begin position="65"/>
        <end position="351"/>
    </location>
</feature>
<feature type="compositionally biased region" description="Basic residues" evidence="8">
    <location>
        <begin position="474"/>
        <end position="490"/>
    </location>
</feature>
<reference evidence="12 13" key="1">
    <citation type="submission" date="2014-09" db="EMBL/GenBank/DDBJ databases">
        <authorList>
            <person name="Magalhaes I.L.F."/>
            <person name="Oliveira U."/>
            <person name="Santos F.R."/>
            <person name="Vidigal T.H.D.A."/>
            <person name="Brescovit A.D."/>
            <person name="Santos A.J."/>
        </authorList>
    </citation>
    <scope>NUCLEOTIDE SEQUENCE [LARGE SCALE GENOMIC DNA]</scope>
</reference>
<dbReference type="Pfam" id="PF00005">
    <property type="entry name" value="ABC_tran"/>
    <property type="match status" value="3"/>
</dbReference>
<evidence type="ECO:0000259" key="11">
    <source>
        <dbReference type="PROSITE" id="PS50929"/>
    </source>
</evidence>
<dbReference type="InterPro" id="IPR027417">
    <property type="entry name" value="P-loop_NTPase"/>
</dbReference>
<evidence type="ECO:0000256" key="8">
    <source>
        <dbReference type="SAM" id="MobiDB-lite"/>
    </source>
</evidence>
<evidence type="ECO:0000256" key="5">
    <source>
        <dbReference type="ARBA" id="ARBA00022840"/>
    </source>
</evidence>
<dbReference type="InterPro" id="IPR003439">
    <property type="entry name" value="ABC_transporter-like_ATP-bd"/>
</dbReference>